<feature type="coiled-coil region" evidence="1">
    <location>
        <begin position="34"/>
        <end position="65"/>
    </location>
</feature>
<keyword evidence="1" id="KW-0175">Coiled coil</keyword>
<dbReference type="RefSeq" id="WP_074643383.1">
    <property type="nucleotide sequence ID" value="NZ_FOFU01000004.1"/>
</dbReference>
<name>A0A1H9G4F7_9SPIR</name>
<dbReference type="InterPro" id="IPR009951">
    <property type="entry name" value="Host-nuc_inhib_Gam"/>
</dbReference>
<dbReference type="Gene3D" id="1.20.5.170">
    <property type="match status" value="1"/>
</dbReference>
<keyword evidence="3" id="KW-1185">Reference proteome</keyword>
<sequence length="160" mass="17664">MKIKNLKDVEETIKCIAQIDAEISAIDNNATIAINKAREEAAQASAGLAEQREKLLENLKTYSDENRSTLYEEGKKSREFINGTIGYRQNPDKVEVSADTADLLIKAGFSNCVKVKKEPVKAALKNFDAAQQKKFHINLVPGEESFYCKAAEKTIPEAAA</sequence>
<organism evidence="2 3">
    <name type="scientific">Treponema bryantii</name>
    <dbReference type="NCBI Taxonomy" id="163"/>
    <lineage>
        <taxon>Bacteria</taxon>
        <taxon>Pseudomonadati</taxon>
        <taxon>Spirochaetota</taxon>
        <taxon>Spirochaetia</taxon>
        <taxon>Spirochaetales</taxon>
        <taxon>Treponemataceae</taxon>
        <taxon>Treponema</taxon>
    </lineage>
</organism>
<dbReference type="Proteomes" id="UP000182360">
    <property type="component" value="Unassembled WGS sequence"/>
</dbReference>
<evidence type="ECO:0000313" key="3">
    <source>
        <dbReference type="Proteomes" id="UP000182360"/>
    </source>
</evidence>
<protein>
    <submittedName>
        <fullName evidence="2">Mu-like prophage host-nuclease inhibitor protein Gam</fullName>
    </submittedName>
</protein>
<dbReference type="AlphaFoldDB" id="A0A1H9G4F7"/>
<accession>A0A1H9G4F7</accession>
<gene>
    <name evidence="2" type="ORF">SAMN04487977_104280</name>
</gene>
<dbReference type="GO" id="GO:0003690">
    <property type="term" value="F:double-stranded DNA binding"/>
    <property type="evidence" value="ECO:0007669"/>
    <property type="project" value="InterPro"/>
</dbReference>
<proteinExistence type="predicted"/>
<evidence type="ECO:0000256" key="1">
    <source>
        <dbReference type="SAM" id="Coils"/>
    </source>
</evidence>
<dbReference type="EMBL" id="FOFU01000004">
    <property type="protein sequence ID" value="SEQ45055.1"/>
    <property type="molecule type" value="Genomic_DNA"/>
</dbReference>
<dbReference type="SUPFAM" id="SSF161266">
    <property type="entry name" value="Gam-like"/>
    <property type="match status" value="1"/>
</dbReference>
<reference evidence="2 3" key="1">
    <citation type="submission" date="2016-10" db="EMBL/GenBank/DDBJ databases">
        <authorList>
            <person name="de Groot N.N."/>
        </authorList>
    </citation>
    <scope>NUCLEOTIDE SEQUENCE [LARGE SCALE GENOMIC DNA]</scope>
    <source>
        <strain evidence="2 3">B25</strain>
    </source>
</reference>
<dbReference type="GO" id="GO:0042262">
    <property type="term" value="P:DNA protection"/>
    <property type="evidence" value="ECO:0007669"/>
    <property type="project" value="InterPro"/>
</dbReference>
<dbReference type="OrthoDB" id="5322039at2"/>
<evidence type="ECO:0000313" key="2">
    <source>
        <dbReference type="EMBL" id="SEQ45055.1"/>
    </source>
</evidence>
<dbReference type="Pfam" id="PF07352">
    <property type="entry name" value="Phage_Mu_Gam"/>
    <property type="match status" value="1"/>
</dbReference>